<dbReference type="AlphaFoldDB" id="K3YB80"/>
<evidence type="ECO:0000313" key="3">
    <source>
        <dbReference type="Proteomes" id="UP000004995"/>
    </source>
</evidence>
<proteinExistence type="predicted"/>
<protein>
    <submittedName>
        <fullName evidence="2">Uncharacterized protein</fullName>
    </submittedName>
</protein>
<reference evidence="3" key="1">
    <citation type="journal article" date="2012" name="Nat. Biotechnol.">
        <title>Reference genome sequence of the model plant Setaria.</title>
        <authorList>
            <person name="Bennetzen J.L."/>
            <person name="Schmutz J."/>
            <person name="Wang H."/>
            <person name="Percifield R."/>
            <person name="Hawkins J."/>
            <person name="Pontaroli A.C."/>
            <person name="Estep M."/>
            <person name="Feng L."/>
            <person name="Vaughn J.N."/>
            <person name="Grimwood J."/>
            <person name="Jenkins J."/>
            <person name="Barry K."/>
            <person name="Lindquist E."/>
            <person name="Hellsten U."/>
            <person name="Deshpande S."/>
            <person name="Wang X."/>
            <person name="Wu X."/>
            <person name="Mitros T."/>
            <person name="Triplett J."/>
            <person name="Yang X."/>
            <person name="Ye C.Y."/>
            <person name="Mauro-Herrera M."/>
            <person name="Wang L."/>
            <person name="Li P."/>
            <person name="Sharma M."/>
            <person name="Sharma R."/>
            <person name="Ronald P.C."/>
            <person name="Panaud O."/>
            <person name="Kellogg E.A."/>
            <person name="Brutnell T.P."/>
            <person name="Doust A.N."/>
            <person name="Tuskan G.A."/>
            <person name="Rokhsar D."/>
            <person name="Devos K.M."/>
        </authorList>
    </citation>
    <scope>NUCLEOTIDE SEQUENCE [LARGE SCALE GENOMIC DNA]</scope>
    <source>
        <strain evidence="3">cv. Yugu1</strain>
    </source>
</reference>
<dbReference type="HOGENOM" id="CLU_2502215_0_0_1"/>
<reference evidence="2" key="2">
    <citation type="submission" date="2018-08" db="UniProtKB">
        <authorList>
            <consortium name="EnsemblPlants"/>
        </authorList>
    </citation>
    <scope>IDENTIFICATION</scope>
    <source>
        <strain evidence="2">Yugu1</strain>
    </source>
</reference>
<dbReference type="Gramene" id="KQK97386">
    <property type="protein sequence ID" value="KQK97386"/>
    <property type="gene ID" value="SETIT_011474mg"/>
</dbReference>
<evidence type="ECO:0000313" key="2">
    <source>
        <dbReference type="EnsemblPlants" id="KQK97386"/>
    </source>
</evidence>
<keyword evidence="3" id="KW-1185">Reference proteome</keyword>
<feature type="region of interest" description="Disordered" evidence="1">
    <location>
        <begin position="1"/>
        <end position="23"/>
    </location>
</feature>
<dbReference type="EMBL" id="AGNK02004361">
    <property type="status" value="NOT_ANNOTATED_CDS"/>
    <property type="molecule type" value="Genomic_DNA"/>
</dbReference>
<accession>K3YB80</accession>
<name>K3YB80_SETIT</name>
<dbReference type="InParanoid" id="K3YB80"/>
<evidence type="ECO:0000256" key="1">
    <source>
        <dbReference type="SAM" id="MobiDB-lite"/>
    </source>
</evidence>
<organism evidence="2 3">
    <name type="scientific">Setaria italica</name>
    <name type="common">Foxtail millet</name>
    <name type="synonym">Panicum italicum</name>
    <dbReference type="NCBI Taxonomy" id="4555"/>
    <lineage>
        <taxon>Eukaryota</taxon>
        <taxon>Viridiplantae</taxon>
        <taxon>Streptophyta</taxon>
        <taxon>Embryophyta</taxon>
        <taxon>Tracheophyta</taxon>
        <taxon>Spermatophyta</taxon>
        <taxon>Magnoliopsida</taxon>
        <taxon>Liliopsida</taxon>
        <taxon>Poales</taxon>
        <taxon>Poaceae</taxon>
        <taxon>PACMAD clade</taxon>
        <taxon>Panicoideae</taxon>
        <taxon>Panicodae</taxon>
        <taxon>Paniceae</taxon>
        <taxon>Cenchrinae</taxon>
        <taxon>Setaria</taxon>
    </lineage>
</organism>
<dbReference type="Proteomes" id="UP000004995">
    <property type="component" value="Unassembled WGS sequence"/>
</dbReference>
<sequence length="86" mass="9770">MPVAQDTNKKVPENSDSLTGGRHDAPPWILPFWHVVVSHLLKMPFFIERSSSLAMDQPRPSFFFCVCVFSVRVCISMPIAPRKKVI</sequence>
<dbReference type="EnsemblPlants" id="KQK97386">
    <property type="protein sequence ID" value="KQK97386"/>
    <property type="gene ID" value="SETIT_011474mg"/>
</dbReference>